<feature type="region of interest" description="Disordered" evidence="4">
    <location>
        <begin position="1"/>
        <end position="21"/>
    </location>
</feature>
<dbReference type="GO" id="GO:0004519">
    <property type="term" value="F:endonuclease activity"/>
    <property type="evidence" value="ECO:0007669"/>
    <property type="project" value="UniProtKB-KW"/>
</dbReference>
<dbReference type="EMBL" id="JAKHEY010000004">
    <property type="protein sequence ID" value="MCZ9678302.1"/>
    <property type="molecule type" value="Genomic_DNA"/>
</dbReference>
<dbReference type="InterPro" id="IPR044946">
    <property type="entry name" value="Restrct_endonuc_typeI_TRD_sf"/>
</dbReference>
<dbReference type="PANTHER" id="PTHR30408:SF12">
    <property type="entry name" value="TYPE I RESTRICTION ENZYME MJAVIII SPECIFICITY SUBUNIT"/>
    <property type="match status" value="1"/>
</dbReference>
<evidence type="ECO:0000256" key="2">
    <source>
        <dbReference type="ARBA" id="ARBA00022747"/>
    </source>
</evidence>
<dbReference type="InterPro" id="IPR000055">
    <property type="entry name" value="Restrct_endonuc_typeI_TRD"/>
</dbReference>
<name>A0AAW5WXA1_9LACO</name>
<keyword evidence="6" id="KW-0378">Hydrolase</keyword>
<proteinExistence type="inferred from homology"/>
<gene>
    <name evidence="6" type="ORF">L2Z99_04290</name>
</gene>
<reference evidence="6" key="1">
    <citation type="submission" date="2022-01" db="EMBL/GenBank/DDBJ databases">
        <title>STING isolate genome collection.</title>
        <authorList>
            <person name="France M."/>
            <person name="Rutt L."/>
            <person name="Humphrys M."/>
            <person name="Ravel J."/>
        </authorList>
    </citation>
    <scope>NUCLEOTIDE SEQUENCE</scope>
    <source>
        <strain evidence="6">C0081E5</strain>
    </source>
</reference>
<evidence type="ECO:0000256" key="4">
    <source>
        <dbReference type="SAM" id="MobiDB-lite"/>
    </source>
</evidence>
<dbReference type="Gene3D" id="3.90.220.20">
    <property type="entry name" value="DNA methylase specificity domains"/>
    <property type="match status" value="2"/>
</dbReference>
<feature type="domain" description="Type I restriction modification DNA specificity" evidence="5">
    <location>
        <begin position="249"/>
        <end position="413"/>
    </location>
</feature>
<keyword evidence="3" id="KW-0238">DNA-binding</keyword>
<dbReference type="AlphaFoldDB" id="A0AAW5WXA1"/>
<dbReference type="SUPFAM" id="SSF116734">
    <property type="entry name" value="DNA methylase specificity domain"/>
    <property type="match status" value="2"/>
</dbReference>
<dbReference type="GO" id="GO:0003677">
    <property type="term" value="F:DNA binding"/>
    <property type="evidence" value="ECO:0007669"/>
    <property type="project" value="UniProtKB-KW"/>
</dbReference>
<dbReference type="RefSeq" id="WP_270007641.1">
    <property type="nucleotide sequence ID" value="NZ_JAKHEY010000004.1"/>
</dbReference>
<keyword evidence="2" id="KW-0680">Restriction system</keyword>
<evidence type="ECO:0000259" key="5">
    <source>
        <dbReference type="Pfam" id="PF01420"/>
    </source>
</evidence>
<comment type="similarity">
    <text evidence="1">Belongs to the type-I restriction system S methylase family.</text>
</comment>
<sequence length="428" mass="49708">MTDDLMKSSGSGDADNSTHADEQRLYPKVRFRGFDEPWKKVKFSTLLNSKDGIKRGPFGSSLKKSFFVKKSDYVVYEQQNAIYDQFSTRYFINEVKYNELEAFSLKPNDFILSGSGTIGCISLVPDNIKKGVINQALIRIRINQNITNKFFFLQWMRSSYMQRRLTQANPGSAITNLVPISEIKNWKVTVPNNKIQKHIGKILTQLDTLLSLQQRKLELEKALEKSLFQNLYTDFPNIFPKLAFEKSPWHAIKLQDAFTEISKRSKAGQLLTVSISKGIFPFNESERKNNSSSDKSKYKVVKINDIAYNTMRMWQGAEAVSRYDGIVSPAYTVIRAKKNQNPFFYAFMFKREKYLYLFQTYSQGLTSDTWNLKYPLFKEIKAMIPENLYIQDKIANILNTRLKHTELENTKLETFQALKQFLLQNLFI</sequence>
<keyword evidence="6" id="KW-0540">Nuclease</keyword>
<protein>
    <submittedName>
        <fullName evidence="6">Restriction endonuclease subunit S</fullName>
    </submittedName>
</protein>
<dbReference type="Pfam" id="PF01420">
    <property type="entry name" value="Methylase_S"/>
    <property type="match status" value="2"/>
</dbReference>
<evidence type="ECO:0000313" key="6">
    <source>
        <dbReference type="EMBL" id="MCZ9678302.1"/>
    </source>
</evidence>
<keyword evidence="6" id="KW-0255">Endonuclease</keyword>
<evidence type="ECO:0000256" key="1">
    <source>
        <dbReference type="ARBA" id="ARBA00010923"/>
    </source>
</evidence>
<dbReference type="Proteomes" id="UP001211566">
    <property type="component" value="Unassembled WGS sequence"/>
</dbReference>
<organism evidence="6 7">
    <name type="scientific">Lactobacillus mulieris</name>
    <dbReference type="NCBI Taxonomy" id="2508708"/>
    <lineage>
        <taxon>Bacteria</taxon>
        <taxon>Bacillati</taxon>
        <taxon>Bacillota</taxon>
        <taxon>Bacilli</taxon>
        <taxon>Lactobacillales</taxon>
        <taxon>Lactobacillaceae</taxon>
        <taxon>Lactobacillus</taxon>
    </lineage>
</organism>
<evidence type="ECO:0000256" key="3">
    <source>
        <dbReference type="ARBA" id="ARBA00023125"/>
    </source>
</evidence>
<dbReference type="GO" id="GO:0009307">
    <property type="term" value="P:DNA restriction-modification system"/>
    <property type="evidence" value="ECO:0007669"/>
    <property type="project" value="UniProtKB-KW"/>
</dbReference>
<feature type="domain" description="Type I restriction modification DNA specificity" evidence="5">
    <location>
        <begin position="66"/>
        <end position="219"/>
    </location>
</feature>
<evidence type="ECO:0000313" key="7">
    <source>
        <dbReference type="Proteomes" id="UP001211566"/>
    </source>
</evidence>
<accession>A0AAW5WXA1</accession>
<comment type="caution">
    <text evidence="6">The sequence shown here is derived from an EMBL/GenBank/DDBJ whole genome shotgun (WGS) entry which is preliminary data.</text>
</comment>
<dbReference type="PANTHER" id="PTHR30408">
    <property type="entry name" value="TYPE-1 RESTRICTION ENZYME ECOKI SPECIFICITY PROTEIN"/>
    <property type="match status" value="1"/>
</dbReference>
<dbReference type="InterPro" id="IPR052021">
    <property type="entry name" value="Type-I_RS_S_subunit"/>
</dbReference>